<evidence type="ECO:0000313" key="2">
    <source>
        <dbReference type="Proteomes" id="UP000502179"/>
    </source>
</evidence>
<reference evidence="1 2" key="1">
    <citation type="submission" date="2020-02" db="EMBL/GenBank/DDBJ databases">
        <title>Genome analysis of Thermosulfuriphilus ammonigenes ST65T, an anaerobic thermophilic chemolithoautotrophic bacterium isolated from a deep-sea hydrothermal vent.</title>
        <authorList>
            <person name="Slobodkina G."/>
            <person name="Allioux M."/>
            <person name="Merkel A."/>
            <person name="Alain K."/>
            <person name="Jebbar M."/>
            <person name="Slobodkin A."/>
        </authorList>
    </citation>
    <scope>NUCLEOTIDE SEQUENCE [LARGE SCALE GENOMIC DNA]</scope>
    <source>
        <strain evidence="1 2">ST65</strain>
    </source>
</reference>
<gene>
    <name evidence="1" type="ORF">G4V39_03875</name>
</gene>
<protein>
    <submittedName>
        <fullName evidence="1">Uncharacterized protein</fullName>
    </submittedName>
</protein>
<name>A0A6G7PV80_9BACT</name>
<dbReference type="KEGG" id="tav:G4V39_03875"/>
<keyword evidence="2" id="KW-1185">Reference proteome</keyword>
<proteinExistence type="predicted"/>
<dbReference type="Proteomes" id="UP000502179">
    <property type="component" value="Chromosome"/>
</dbReference>
<accession>A0A6G7PV80</accession>
<dbReference type="RefSeq" id="WP_166031686.1">
    <property type="nucleotide sequence ID" value="NZ_CP048877.1"/>
</dbReference>
<sequence length="314" mass="36434">MGQIGSIAHHFHQGARSEYLAQYVLSAFGIAIPVPRPEDAGIDLYCAIGEEVGKRLLIENYFVVQVKSNKNDIIHEPEESVKWILSQKYPFIICVVNKYEGIIELYQTLQLAKFFPEEDIKRLIFSFSPSKEGNFVEQEEDKKEVKILLDRPILKIKIPDIDKKEILSQYKRILKSWIELDQENIDRKNAGINVVIFPPKIITNSEIVQERKLEGNFFKHKLNQIIANKYYENLFFFLAHEIHNAVAQEDQDRFVAISDLCWELIKVLSLKDNYGIRMLQVAINKGSEKLCCDRHLNLYINGKLIRTNGVKIVK</sequence>
<dbReference type="EMBL" id="CP048877">
    <property type="protein sequence ID" value="QIJ71466.1"/>
    <property type="molecule type" value="Genomic_DNA"/>
</dbReference>
<organism evidence="1 2">
    <name type="scientific">Thermosulfuriphilus ammonigenes</name>
    <dbReference type="NCBI Taxonomy" id="1936021"/>
    <lineage>
        <taxon>Bacteria</taxon>
        <taxon>Pseudomonadati</taxon>
        <taxon>Thermodesulfobacteriota</taxon>
        <taxon>Thermodesulfobacteria</taxon>
        <taxon>Thermodesulfobacteriales</taxon>
        <taxon>Thermodesulfobacteriaceae</taxon>
        <taxon>Thermosulfuriphilus</taxon>
    </lineage>
</organism>
<evidence type="ECO:0000313" key="1">
    <source>
        <dbReference type="EMBL" id="QIJ71466.1"/>
    </source>
</evidence>
<dbReference type="AlphaFoldDB" id="A0A6G7PV80"/>